<evidence type="ECO:0000313" key="6">
    <source>
        <dbReference type="Proteomes" id="UP000198825"/>
    </source>
</evidence>
<evidence type="ECO:0000313" key="5">
    <source>
        <dbReference type="EMBL" id="SDV04093.1"/>
    </source>
</evidence>
<keyword evidence="1 2" id="KW-0238">DNA-binding</keyword>
<dbReference type="SUPFAM" id="SSF46689">
    <property type="entry name" value="Homeodomain-like"/>
    <property type="match status" value="1"/>
</dbReference>
<accession>A0A1H2NF86</accession>
<dbReference type="SUPFAM" id="SSF48498">
    <property type="entry name" value="Tetracyclin repressor-like, C-terminal domain"/>
    <property type="match status" value="1"/>
</dbReference>
<evidence type="ECO:0000256" key="1">
    <source>
        <dbReference type="ARBA" id="ARBA00023125"/>
    </source>
</evidence>
<dbReference type="EMBL" id="LT629799">
    <property type="protein sequence ID" value="SDV04093.1"/>
    <property type="molecule type" value="Genomic_DNA"/>
</dbReference>
<dbReference type="InterPro" id="IPR009057">
    <property type="entry name" value="Homeodomain-like_sf"/>
</dbReference>
<dbReference type="PRINTS" id="PR00455">
    <property type="entry name" value="HTHTETR"/>
</dbReference>
<dbReference type="GO" id="GO:0003700">
    <property type="term" value="F:DNA-binding transcription factor activity"/>
    <property type="evidence" value="ECO:0007669"/>
    <property type="project" value="TreeGrafter"/>
</dbReference>
<dbReference type="STRING" id="546874.SAMN04488544_3913"/>
<dbReference type="Gene3D" id="1.10.357.10">
    <property type="entry name" value="Tetracycline Repressor, domain 2"/>
    <property type="match status" value="1"/>
</dbReference>
<dbReference type="PROSITE" id="PS50977">
    <property type="entry name" value="HTH_TETR_2"/>
    <property type="match status" value="1"/>
</dbReference>
<reference evidence="6" key="1">
    <citation type="submission" date="2016-10" db="EMBL/GenBank/DDBJ databases">
        <authorList>
            <person name="Varghese N."/>
            <person name="Submissions S."/>
        </authorList>
    </citation>
    <scope>NUCLEOTIDE SEQUENCE [LARGE SCALE GENOMIC DNA]</scope>
    <source>
        <strain evidence="6">DSM 21743</strain>
    </source>
</reference>
<name>A0A1H2NF86_9ACTN</name>
<dbReference type="InterPro" id="IPR050109">
    <property type="entry name" value="HTH-type_TetR-like_transc_reg"/>
</dbReference>
<feature type="DNA-binding region" description="H-T-H motif" evidence="2">
    <location>
        <begin position="54"/>
        <end position="73"/>
    </location>
</feature>
<dbReference type="Proteomes" id="UP000198825">
    <property type="component" value="Chromosome I"/>
</dbReference>
<protein>
    <submittedName>
        <fullName evidence="5">DNA-binding transcriptional regulator, AcrR family</fullName>
    </submittedName>
</protein>
<gene>
    <name evidence="5" type="ORF">SAMN04488544_3913</name>
</gene>
<evidence type="ECO:0000259" key="4">
    <source>
        <dbReference type="PROSITE" id="PS50977"/>
    </source>
</evidence>
<organism evidence="5 6">
    <name type="scientific">Microlunatus sagamiharensis</name>
    <dbReference type="NCBI Taxonomy" id="546874"/>
    <lineage>
        <taxon>Bacteria</taxon>
        <taxon>Bacillati</taxon>
        <taxon>Actinomycetota</taxon>
        <taxon>Actinomycetes</taxon>
        <taxon>Propionibacteriales</taxon>
        <taxon>Propionibacteriaceae</taxon>
        <taxon>Microlunatus</taxon>
    </lineage>
</organism>
<feature type="region of interest" description="Disordered" evidence="3">
    <location>
        <begin position="1"/>
        <end position="28"/>
    </location>
</feature>
<proteinExistence type="predicted"/>
<feature type="domain" description="HTH tetR-type" evidence="4">
    <location>
        <begin position="31"/>
        <end position="91"/>
    </location>
</feature>
<dbReference type="GO" id="GO:0000976">
    <property type="term" value="F:transcription cis-regulatory region binding"/>
    <property type="evidence" value="ECO:0007669"/>
    <property type="project" value="TreeGrafter"/>
</dbReference>
<dbReference type="PANTHER" id="PTHR30055">
    <property type="entry name" value="HTH-TYPE TRANSCRIPTIONAL REGULATOR RUTR"/>
    <property type="match status" value="1"/>
</dbReference>
<dbReference type="InterPro" id="IPR036271">
    <property type="entry name" value="Tet_transcr_reg_TetR-rel_C_sf"/>
</dbReference>
<dbReference type="AlphaFoldDB" id="A0A1H2NF86"/>
<dbReference type="RefSeq" id="WP_197680528.1">
    <property type="nucleotide sequence ID" value="NZ_LT629799.1"/>
</dbReference>
<dbReference type="PANTHER" id="PTHR30055:SF146">
    <property type="entry name" value="HTH-TYPE TRANSCRIPTIONAL DUAL REGULATOR CECR"/>
    <property type="match status" value="1"/>
</dbReference>
<dbReference type="InterPro" id="IPR001647">
    <property type="entry name" value="HTH_TetR"/>
</dbReference>
<evidence type="ECO:0000256" key="3">
    <source>
        <dbReference type="SAM" id="MobiDB-lite"/>
    </source>
</evidence>
<sequence length="218" mass="23694">MQTGPRETTGPVPDADLVAPRSGRGPYRKGLERRSAIVRAATQVFAERGYHGGSLRTIAERVGVSSASLVQYFGTKEGLLAAVLSEWGRASRPAGLDGLRGLAWIRSMREAMAYNAVHPGLIELFLTLSAEATSPDHPARAFVQERYATVVGEHAGHLLEAVEDGEVGAMSAERAEHEARLFVAAMDGIELQWLLDPRVDLLELFEHLLEVTLARWAA</sequence>
<keyword evidence="6" id="KW-1185">Reference proteome</keyword>
<dbReference type="Pfam" id="PF00440">
    <property type="entry name" value="TetR_N"/>
    <property type="match status" value="1"/>
</dbReference>
<evidence type="ECO:0000256" key="2">
    <source>
        <dbReference type="PROSITE-ProRule" id="PRU00335"/>
    </source>
</evidence>